<protein>
    <submittedName>
        <fullName evidence="2">Uncharacterized protein</fullName>
    </submittedName>
</protein>
<dbReference type="Proteomes" id="UP001597561">
    <property type="component" value="Unassembled WGS sequence"/>
</dbReference>
<evidence type="ECO:0000313" key="3">
    <source>
        <dbReference type="Proteomes" id="UP001597561"/>
    </source>
</evidence>
<accession>A0ABW5ZM94</accession>
<gene>
    <name evidence="2" type="ORF">ACFS5P_16485</name>
</gene>
<comment type="caution">
    <text evidence="2">The sequence shown here is derived from an EMBL/GenBank/DDBJ whole genome shotgun (WGS) entry which is preliminary data.</text>
</comment>
<keyword evidence="3" id="KW-1185">Reference proteome</keyword>
<feature type="chain" id="PRO_5046401620" evidence="1">
    <location>
        <begin position="22"/>
        <end position="183"/>
    </location>
</feature>
<evidence type="ECO:0000256" key="1">
    <source>
        <dbReference type="SAM" id="SignalP"/>
    </source>
</evidence>
<evidence type="ECO:0000313" key="2">
    <source>
        <dbReference type="EMBL" id="MFD2913486.1"/>
    </source>
</evidence>
<reference evidence="3" key="1">
    <citation type="journal article" date="2019" name="Int. J. Syst. Evol. Microbiol.">
        <title>The Global Catalogue of Microorganisms (GCM) 10K type strain sequencing project: providing services to taxonomists for standard genome sequencing and annotation.</title>
        <authorList>
            <consortium name="The Broad Institute Genomics Platform"/>
            <consortium name="The Broad Institute Genome Sequencing Center for Infectious Disease"/>
            <person name="Wu L."/>
            <person name="Ma J."/>
        </authorList>
    </citation>
    <scope>NUCLEOTIDE SEQUENCE [LARGE SCALE GENOMIC DNA]</scope>
    <source>
        <strain evidence="3">KCTC 13528</strain>
    </source>
</reference>
<keyword evidence="1" id="KW-0732">Signal</keyword>
<name>A0ABW5ZM94_9BACL</name>
<dbReference type="EMBL" id="JBHUPG010000031">
    <property type="protein sequence ID" value="MFD2913486.1"/>
    <property type="molecule type" value="Genomic_DNA"/>
</dbReference>
<proteinExistence type="predicted"/>
<feature type="signal peptide" evidence="1">
    <location>
        <begin position="1"/>
        <end position="21"/>
    </location>
</feature>
<sequence length="183" mass="21079">MRKLSVVSAFMFLLVSLSGCQQNNQVDYETEAEVIDGDFIYRLSTEKAAYGKDEPVTIYAELEYTGDQEEIEITHADSPFSFPMIETTRNYEIDYMMQEPLVSTTLTRGEPLREEYSGGQVTYSYKDEEEYIAFLEQFTDQRFPEGHYVVTGIADFNVPDNEGPGEDIEYNIRAEIEFSVDRN</sequence>
<organism evidence="2 3">
    <name type="scientific">Jeotgalibacillus terrae</name>
    <dbReference type="NCBI Taxonomy" id="587735"/>
    <lineage>
        <taxon>Bacteria</taxon>
        <taxon>Bacillati</taxon>
        <taxon>Bacillota</taxon>
        <taxon>Bacilli</taxon>
        <taxon>Bacillales</taxon>
        <taxon>Caryophanaceae</taxon>
        <taxon>Jeotgalibacillus</taxon>
    </lineage>
</organism>
<dbReference type="PROSITE" id="PS51257">
    <property type="entry name" value="PROKAR_LIPOPROTEIN"/>
    <property type="match status" value="1"/>
</dbReference>
<dbReference type="RefSeq" id="WP_204728404.1">
    <property type="nucleotide sequence ID" value="NZ_JAFBDK010000003.1"/>
</dbReference>